<evidence type="ECO:0000313" key="1">
    <source>
        <dbReference type="EMBL" id="KAJ9092676.1"/>
    </source>
</evidence>
<keyword evidence="2" id="KW-1185">Reference proteome</keyword>
<dbReference type="Proteomes" id="UP001227268">
    <property type="component" value="Unassembled WGS sequence"/>
</dbReference>
<dbReference type="EMBL" id="JASBWT010000036">
    <property type="protein sequence ID" value="KAJ9092676.1"/>
    <property type="molecule type" value="Genomic_DNA"/>
</dbReference>
<name>A0ACC2V0Z3_9TREE</name>
<gene>
    <name evidence="1" type="ORF">QFC21_006741</name>
</gene>
<comment type="caution">
    <text evidence="1">The sequence shown here is derived from an EMBL/GenBank/DDBJ whole genome shotgun (WGS) entry which is preliminary data.</text>
</comment>
<reference evidence="1" key="1">
    <citation type="submission" date="2023-04" db="EMBL/GenBank/DDBJ databases">
        <title>Draft Genome sequencing of Naganishia species isolated from polar environments using Oxford Nanopore Technology.</title>
        <authorList>
            <person name="Leo P."/>
            <person name="Venkateswaran K."/>
        </authorList>
    </citation>
    <scope>NUCLEOTIDE SEQUENCE</scope>
    <source>
        <strain evidence="1">MNA-CCFEE 5423</strain>
    </source>
</reference>
<proteinExistence type="predicted"/>
<sequence>MSSPQSPYHVLRRLLSICYNSPLETSSFYANLLHDLFAEDLLKGIELDVCYFDSSKGSTNGGPLVARKSASGKEGTKGKGRFVSRSSQKEAEDDAYPPSRSDPESSAPCDQPVSITKVKVHPHLAIHLQAWIHIGAKDYYSAIHLARDRIYYDQPSKRKGERRSSNTERDDDDEMPGILPFDGGRDRVQRNHQSCLECAMIVAEACQALGRYEEGRRLLNVVHESTAKANQDNNLSITLAKPSSFPIPSALTLAQLSAQANHERMSKSSAIARNVDPGAEKEENKQPDAIRYYEIALMNDPWLWEAWTGMCDVGGEQTFAPFSDDNVDLPLLPFPSDLLPEAKHLHSKSRQAIHPSNTRSPSIPSSPPTENNSSASLTTTTASSATGVRRMSPLPSTSPARKAMFSARPPAAPAGADLRKMAGPVANYATPVNATTAEMQPGHQYMEEKRALRGPPPVQSKARGYGRLSPSIDDMSFPDLTFSQSDSVLPSTLFSTGFAGEYRPPASTSHPLELPSIASRLFPTARPVGSPPQASSGSSAVPYEPGIGKPPAPKRPRNTNMFSDAGSGLAEFETSSTTTTSRKAFGTTTKPRNATGRNASGVALAERYEELENGKHLRRSSRIKDSHTQPDTNVTPELFHKMPATRSHSALAEQSDTNNLAASSFEHNQQRAADLWLLRIVQRCAAAYHESAIYNCRRAIDILNTLPAQLKRGAWATALYAKCYYELADYRNANASYEHLRRMEPYRLESMEWYSTVLWHLEDRTGLSVLAQQLMAVSREAAEPWMAAGNGFALQGDHEEALRCFKRASAIRPDKAYTYTLAAYEALEMDEYDRAIAHYQLGIRADIRHYHAWFGLGRVYQKMGKARYAEYHFRRALEINPSNVVLYCCVGTIVEKRGDLGKALEVYEKALEISPDNKMARFRKVRVMIGLKQYKKALPLLEGLSKTCSTEASIMFLLGKLYRLLGDRTKAMRAFTYARDLHPKLASAITSVMATGDIGPGDEEADAIIREGL</sequence>
<evidence type="ECO:0000313" key="2">
    <source>
        <dbReference type="Proteomes" id="UP001227268"/>
    </source>
</evidence>
<accession>A0ACC2V0Z3</accession>
<organism evidence="1 2">
    <name type="scientific">Naganishia friedmannii</name>
    <dbReference type="NCBI Taxonomy" id="89922"/>
    <lineage>
        <taxon>Eukaryota</taxon>
        <taxon>Fungi</taxon>
        <taxon>Dikarya</taxon>
        <taxon>Basidiomycota</taxon>
        <taxon>Agaricomycotina</taxon>
        <taxon>Tremellomycetes</taxon>
        <taxon>Filobasidiales</taxon>
        <taxon>Filobasidiaceae</taxon>
        <taxon>Naganishia</taxon>
    </lineage>
</organism>
<protein>
    <submittedName>
        <fullName evidence="1">Uncharacterized protein</fullName>
    </submittedName>
</protein>